<evidence type="ECO:0000313" key="2">
    <source>
        <dbReference type="Proteomes" id="UP000178964"/>
    </source>
</evidence>
<evidence type="ECO:0000313" key="1">
    <source>
        <dbReference type="EMBL" id="OGC59751.1"/>
    </source>
</evidence>
<organism evidence="1 2">
    <name type="scientific">candidate division WWE3 bacterium RIFCSPLOWO2_01_FULL_42_11</name>
    <dbReference type="NCBI Taxonomy" id="1802627"/>
    <lineage>
        <taxon>Bacteria</taxon>
        <taxon>Katanobacteria</taxon>
    </lineage>
</organism>
<dbReference type="AlphaFoldDB" id="A0A1F4VRC2"/>
<comment type="caution">
    <text evidence="1">The sequence shown here is derived from an EMBL/GenBank/DDBJ whole genome shotgun (WGS) entry which is preliminary data.</text>
</comment>
<dbReference type="EMBL" id="MEVK01000008">
    <property type="protein sequence ID" value="OGC59751.1"/>
    <property type="molecule type" value="Genomic_DNA"/>
</dbReference>
<sequence length="85" mass="9728">MESKYILRNVDLVAVTVLGDELFLRQLEAWLVVNSIEAQEMKLHGQTTPFGESGVYFGYFLALDARRIEAWLRRQGATKRHFGLG</sequence>
<dbReference type="Proteomes" id="UP000178964">
    <property type="component" value="Unassembled WGS sequence"/>
</dbReference>
<gene>
    <name evidence="1" type="ORF">A3A70_01075</name>
</gene>
<protein>
    <submittedName>
        <fullName evidence="1">Uncharacterized protein</fullName>
    </submittedName>
</protein>
<name>A0A1F4VRC2_UNCKA</name>
<reference evidence="1 2" key="1">
    <citation type="journal article" date="2016" name="Nat. Commun.">
        <title>Thousands of microbial genomes shed light on interconnected biogeochemical processes in an aquifer system.</title>
        <authorList>
            <person name="Anantharaman K."/>
            <person name="Brown C.T."/>
            <person name="Hug L.A."/>
            <person name="Sharon I."/>
            <person name="Castelle C.J."/>
            <person name="Probst A.J."/>
            <person name="Thomas B.C."/>
            <person name="Singh A."/>
            <person name="Wilkins M.J."/>
            <person name="Karaoz U."/>
            <person name="Brodie E.L."/>
            <person name="Williams K.H."/>
            <person name="Hubbard S.S."/>
            <person name="Banfield J.F."/>
        </authorList>
    </citation>
    <scope>NUCLEOTIDE SEQUENCE [LARGE SCALE GENOMIC DNA]</scope>
</reference>
<proteinExistence type="predicted"/>
<accession>A0A1F4VRC2</accession>
<dbReference type="STRING" id="1802627.A3A70_01075"/>